<evidence type="ECO:0000313" key="3">
    <source>
        <dbReference type="Proteomes" id="UP000252174"/>
    </source>
</evidence>
<dbReference type="GO" id="GO:0032259">
    <property type="term" value="P:methylation"/>
    <property type="evidence" value="ECO:0007669"/>
    <property type="project" value="UniProtKB-KW"/>
</dbReference>
<name>A0A369ADY4_9BURK</name>
<dbReference type="CDD" id="cd02440">
    <property type="entry name" value="AdoMet_MTases"/>
    <property type="match status" value="1"/>
</dbReference>
<keyword evidence="3" id="KW-1185">Reference proteome</keyword>
<evidence type="ECO:0000313" key="2">
    <source>
        <dbReference type="EMBL" id="RCX07572.1"/>
    </source>
</evidence>
<dbReference type="Pfam" id="PF08241">
    <property type="entry name" value="Methyltransf_11"/>
    <property type="match status" value="1"/>
</dbReference>
<dbReference type="AlphaFoldDB" id="A0A369ADY4"/>
<feature type="domain" description="Methyltransferase type 11" evidence="1">
    <location>
        <begin position="27"/>
        <end position="122"/>
    </location>
</feature>
<protein>
    <submittedName>
        <fullName evidence="2">Methyltransferase family protein</fullName>
    </submittedName>
</protein>
<dbReference type="OrthoDB" id="108476at2"/>
<dbReference type="RefSeq" id="WP_114484235.1">
    <property type="nucleotide sequence ID" value="NZ_QPJU01000013.1"/>
</dbReference>
<dbReference type="Gene3D" id="3.40.50.150">
    <property type="entry name" value="Vaccinia Virus protein VP39"/>
    <property type="match status" value="1"/>
</dbReference>
<evidence type="ECO:0000259" key="1">
    <source>
        <dbReference type="Pfam" id="PF08241"/>
    </source>
</evidence>
<proteinExistence type="predicted"/>
<dbReference type="GO" id="GO:0008757">
    <property type="term" value="F:S-adenosylmethionine-dependent methyltransferase activity"/>
    <property type="evidence" value="ECO:0007669"/>
    <property type="project" value="InterPro"/>
</dbReference>
<keyword evidence="2" id="KW-0808">Transferase</keyword>
<reference evidence="2 3" key="1">
    <citation type="submission" date="2018-07" db="EMBL/GenBank/DDBJ databases">
        <title>Genomic Encyclopedia of Type Strains, Phase IV (KMG-IV): sequencing the most valuable type-strain genomes for metagenomic binning, comparative biology and taxonomic classification.</title>
        <authorList>
            <person name="Goeker M."/>
        </authorList>
    </citation>
    <scope>NUCLEOTIDE SEQUENCE [LARGE SCALE GENOMIC DNA]</scope>
    <source>
        <strain evidence="2 3">DSM 100911</strain>
    </source>
</reference>
<dbReference type="SUPFAM" id="SSF53335">
    <property type="entry name" value="S-adenosyl-L-methionine-dependent methyltransferases"/>
    <property type="match status" value="1"/>
</dbReference>
<dbReference type="InterPro" id="IPR029063">
    <property type="entry name" value="SAM-dependent_MTases_sf"/>
</dbReference>
<comment type="caution">
    <text evidence="2">The sequence shown here is derived from an EMBL/GenBank/DDBJ whole genome shotgun (WGS) entry which is preliminary data.</text>
</comment>
<sequence length="231" mass="25697">MNPPLISDELELLQQLVDLPSHPRIIELGCGAAQLARKLLQRFPQCTVVGLEVDARQHAKNLQNPAERLRFVQAGAQAIPFAAQSFDLALMLKSLHHVPLAAMDQALAEVHRVLRAQGLLYVSEPVYAGALNEVVRLFNDEGEVRAAALAAVQRAVASGGWEQLSETFFDMPVHYDDFEDFERRMIDVTFAERHLDAATRAAVQARFLPHMTAQGADFVRPMRVNLLRKVG</sequence>
<dbReference type="EMBL" id="QPJU01000013">
    <property type="protein sequence ID" value="RCX07572.1"/>
    <property type="molecule type" value="Genomic_DNA"/>
</dbReference>
<organism evidence="2 3">
    <name type="scientific">Extensimonas vulgaris</name>
    <dbReference type="NCBI Taxonomy" id="1031594"/>
    <lineage>
        <taxon>Bacteria</taxon>
        <taxon>Pseudomonadati</taxon>
        <taxon>Pseudomonadota</taxon>
        <taxon>Betaproteobacteria</taxon>
        <taxon>Burkholderiales</taxon>
        <taxon>Comamonadaceae</taxon>
        <taxon>Extensimonas</taxon>
    </lineage>
</organism>
<gene>
    <name evidence="2" type="ORF">DFR45_11334</name>
</gene>
<accession>A0A369ADY4</accession>
<dbReference type="PANTHER" id="PTHR43591">
    <property type="entry name" value="METHYLTRANSFERASE"/>
    <property type="match status" value="1"/>
</dbReference>
<keyword evidence="2" id="KW-0489">Methyltransferase</keyword>
<dbReference type="InterPro" id="IPR013216">
    <property type="entry name" value="Methyltransf_11"/>
</dbReference>
<dbReference type="Proteomes" id="UP000252174">
    <property type="component" value="Unassembled WGS sequence"/>
</dbReference>